<feature type="compositionally biased region" description="Acidic residues" evidence="1">
    <location>
        <begin position="1"/>
        <end position="15"/>
    </location>
</feature>
<keyword evidence="3" id="KW-1185">Reference proteome</keyword>
<proteinExistence type="predicted"/>
<accession>L9WHX4</accession>
<name>L9WHX4_9EURY</name>
<evidence type="ECO:0000313" key="3">
    <source>
        <dbReference type="Proteomes" id="UP000011602"/>
    </source>
</evidence>
<feature type="compositionally biased region" description="Low complexity" evidence="1">
    <location>
        <begin position="51"/>
        <end position="78"/>
    </location>
</feature>
<comment type="caution">
    <text evidence="2">The sequence shown here is derived from an EMBL/GenBank/DDBJ whole genome shotgun (WGS) entry which is preliminary data.</text>
</comment>
<dbReference type="STRING" id="1227499.C493_21261"/>
<protein>
    <submittedName>
        <fullName evidence="2">Uncharacterized protein</fullName>
    </submittedName>
</protein>
<dbReference type="Proteomes" id="UP000011602">
    <property type="component" value="Unassembled WGS sequence"/>
</dbReference>
<reference evidence="2 3" key="1">
    <citation type="journal article" date="2014" name="PLoS Genet.">
        <title>Phylogenetically driven sequencing of extremely halophilic archaea reveals strategies for static and dynamic osmo-response.</title>
        <authorList>
            <person name="Becker E.A."/>
            <person name="Seitzer P.M."/>
            <person name="Tritt A."/>
            <person name="Larsen D."/>
            <person name="Krusor M."/>
            <person name="Yao A.I."/>
            <person name="Wu D."/>
            <person name="Madern D."/>
            <person name="Eisen J.A."/>
            <person name="Darling A.E."/>
            <person name="Facciotti M.T."/>
        </authorList>
    </citation>
    <scope>NUCLEOTIDE SEQUENCE [LARGE SCALE GENOMIC DNA]</scope>
    <source>
        <strain evidence="2 3">JCM 12255</strain>
    </source>
</reference>
<feature type="region of interest" description="Disordered" evidence="1">
    <location>
        <begin position="1"/>
        <end position="83"/>
    </location>
</feature>
<dbReference type="AlphaFoldDB" id="L9WHX4"/>
<sequence length="156" mass="17042">MNDEPADSDSDASESDCDRDATASDRDRDASESDCDRDATASDRDRDASESDAVADSSRTDSSASDSSPPSSPTTAESDSSRADLEILLARQYVARLEAIDAETERLLESLAETEPFDERTRALARRHLREVRAQLHPVMLALRYRVIADESGDSS</sequence>
<feature type="compositionally biased region" description="Basic and acidic residues" evidence="1">
    <location>
        <begin position="16"/>
        <end position="49"/>
    </location>
</feature>
<dbReference type="EMBL" id="AOHZ01000106">
    <property type="protein sequence ID" value="ELY48967.1"/>
    <property type="molecule type" value="Genomic_DNA"/>
</dbReference>
<gene>
    <name evidence="2" type="ORF">C493_21261</name>
</gene>
<evidence type="ECO:0000256" key="1">
    <source>
        <dbReference type="SAM" id="MobiDB-lite"/>
    </source>
</evidence>
<organism evidence="2 3">
    <name type="scientific">Natronolimnohabitans innermongolicus JCM 12255</name>
    <dbReference type="NCBI Taxonomy" id="1227499"/>
    <lineage>
        <taxon>Archaea</taxon>
        <taxon>Methanobacteriati</taxon>
        <taxon>Methanobacteriota</taxon>
        <taxon>Stenosarchaea group</taxon>
        <taxon>Halobacteria</taxon>
        <taxon>Halobacteriales</taxon>
        <taxon>Natrialbaceae</taxon>
        <taxon>Natronolimnohabitans</taxon>
    </lineage>
</organism>
<dbReference type="eggNOG" id="ENOG502N5MR">
    <property type="taxonomic scope" value="Archaea"/>
</dbReference>
<dbReference type="RefSeq" id="WP_007261498.1">
    <property type="nucleotide sequence ID" value="NZ_AOHZ01000106.1"/>
</dbReference>
<evidence type="ECO:0000313" key="2">
    <source>
        <dbReference type="EMBL" id="ELY48967.1"/>
    </source>
</evidence>